<dbReference type="Pfam" id="PF12728">
    <property type="entry name" value="HTH_17"/>
    <property type="match status" value="1"/>
</dbReference>
<dbReference type="InterPro" id="IPR041657">
    <property type="entry name" value="HTH_17"/>
</dbReference>
<dbReference type="NCBIfam" id="TIGR01764">
    <property type="entry name" value="excise"/>
    <property type="match status" value="1"/>
</dbReference>
<keyword evidence="3" id="KW-1185">Reference proteome</keyword>
<proteinExistence type="predicted"/>
<dbReference type="AlphaFoldDB" id="A0A926HVX0"/>
<name>A0A926HVX0_9FIRM</name>
<evidence type="ECO:0000259" key="1">
    <source>
        <dbReference type="Pfam" id="PF12728"/>
    </source>
</evidence>
<dbReference type="Proteomes" id="UP000617951">
    <property type="component" value="Unassembled WGS sequence"/>
</dbReference>
<dbReference type="RefSeq" id="WP_249279341.1">
    <property type="nucleotide sequence ID" value="NZ_JACRSS010000001.1"/>
</dbReference>
<dbReference type="InterPro" id="IPR010093">
    <property type="entry name" value="SinI_DNA-bd"/>
</dbReference>
<dbReference type="GO" id="GO:0003677">
    <property type="term" value="F:DNA binding"/>
    <property type="evidence" value="ECO:0007669"/>
    <property type="project" value="InterPro"/>
</dbReference>
<organism evidence="2 3">
    <name type="scientific">Guopingia tenuis</name>
    <dbReference type="NCBI Taxonomy" id="2763656"/>
    <lineage>
        <taxon>Bacteria</taxon>
        <taxon>Bacillati</taxon>
        <taxon>Bacillota</taxon>
        <taxon>Clostridia</taxon>
        <taxon>Christensenellales</taxon>
        <taxon>Christensenellaceae</taxon>
        <taxon>Guopingia</taxon>
    </lineage>
</organism>
<reference evidence="2" key="1">
    <citation type="submission" date="2020-08" db="EMBL/GenBank/DDBJ databases">
        <title>Genome public.</title>
        <authorList>
            <person name="Liu C."/>
            <person name="Sun Q."/>
        </authorList>
    </citation>
    <scope>NUCLEOTIDE SEQUENCE</scope>
    <source>
        <strain evidence="2">NSJ-63</strain>
    </source>
</reference>
<sequence length="62" mass="6903">MEKATLSVDELAQYLGISRPKAYELVHMAGFPKISIGRRIIVPKEALLAWMDREAGTAAEMQ</sequence>
<comment type="caution">
    <text evidence="2">The sequence shown here is derived from an EMBL/GenBank/DDBJ whole genome shotgun (WGS) entry which is preliminary data.</text>
</comment>
<protein>
    <submittedName>
        <fullName evidence="2">Helix-turn-helix domain-containing protein</fullName>
    </submittedName>
</protein>
<feature type="domain" description="Helix-turn-helix" evidence="1">
    <location>
        <begin position="6"/>
        <end position="53"/>
    </location>
</feature>
<evidence type="ECO:0000313" key="2">
    <source>
        <dbReference type="EMBL" id="MBC8537425.1"/>
    </source>
</evidence>
<accession>A0A926HVX0</accession>
<dbReference type="EMBL" id="JACRSS010000001">
    <property type="protein sequence ID" value="MBC8537425.1"/>
    <property type="molecule type" value="Genomic_DNA"/>
</dbReference>
<gene>
    <name evidence="2" type="ORF">H8693_00570</name>
</gene>
<evidence type="ECO:0000313" key="3">
    <source>
        <dbReference type="Proteomes" id="UP000617951"/>
    </source>
</evidence>